<evidence type="ECO:0000256" key="5">
    <source>
        <dbReference type="ARBA" id="ARBA00022729"/>
    </source>
</evidence>
<dbReference type="GO" id="GO:0015483">
    <property type="term" value="F:long-chain fatty acid transporting porin activity"/>
    <property type="evidence" value="ECO:0007669"/>
    <property type="project" value="TreeGrafter"/>
</dbReference>
<evidence type="ECO:0000256" key="6">
    <source>
        <dbReference type="ARBA" id="ARBA00023136"/>
    </source>
</evidence>
<organism evidence="8 9">
    <name type="scientific">Acinetobacter beijerinckii CIP 110307</name>
    <dbReference type="NCBI Taxonomy" id="1217648"/>
    <lineage>
        <taxon>Bacteria</taxon>
        <taxon>Pseudomonadati</taxon>
        <taxon>Pseudomonadota</taxon>
        <taxon>Gammaproteobacteria</taxon>
        <taxon>Moraxellales</taxon>
        <taxon>Moraxellaceae</taxon>
        <taxon>Acinetobacter</taxon>
    </lineage>
</organism>
<dbReference type="SUPFAM" id="SSF56935">
    <property type="entry name" value="Porins"/>
    <property type="match status" value="1"/>
</dbReference>
<dbReference type="Proteomes" id="UP000017670">
    <property type="component" value="Unassembled WGS sequence"/>
</dbReference>
<evidence type="ECO:0000256" key="2">
    <source>
        <dbReference type="ARBA" id="ARBA00008163"/>
    </source>
</evidence>
<evidence type="ECO:0000256" key="7">
    <source>
        <dbReference type="ARBA" id="ARBA00023237"/>
    </source>
</evidence>
<reference evidence="8 9" key="1">
    <citation type="submission" date="2013-02" db="EMBL/GenBank/DDBJ databases">
        <title>The Genome Sequence of Acinetobacter beijerinckii CIP 110307.</title>
        <authorList>
            <consortium name="The Broad Institute Genome Sequencing Platform"/>
            <consortium name="The Broad Institute Genome Sequencing Center for Infectious Disease"/>
            <person name="Cerqueira G."/>
            <person name="Feldgarden M."/>
            <person name="Courvalin P."/>
            <person name="Perichon B."/>
            <person name="Grillot-Courvalin C."/>
            <person name="Clermont D."/>
            <person name="Rocha E."/>
            <person name="Yoon E.-J."/>
            <person name="Nemec A."/>
            <person name="Walker B."/>
            <person name="Young S.K."/>
            <person name="Zeng Q."/>
            <person name="Gargeya S."/>
            <person name="Fitzgerald M."/>
            <person name="Haas B."/>
            <person name="Abouelleil A."/>
            <person name="Alvarado L."/>
            <person name="Arachchi H.M."/>
            <person name="Berlin A.M."/>
            <person name="Chapman S.B."/>
            <person name="Dewar J."/>
            <person name="Goldberg J."/>
            <person name="Griggs A."/>
            <person name="Gujja S."/>
            <person name="Hansen M."/>
            <person name="Howarth C."/>
            <person name="Imamovic A."/>
            <person name="Larimer J."/>
            <person name="McCowan C."/>
            <person name="Murphy C."/>
            <person name="Neiman D."/>
            <person name="Pearson M."/>
            <person name="Priest M."/>
            <person name="Roberts A."/>
            <person name="Saif S."/>
            <person name="Shea T."/>
            <person name="Sisk P."/>
            <person name="Sykes S."/>
            <person name="Wortman J."/>
            <person name="Nusbaum C."/>
            <person name="Birren B."/>
        </authorList>
    </citation>
    <scope>NUCLEOTIDE SEQUENCE [LARGE SCALE GENOMIC DNA]</scope>
    <source>
        <strain evidence="8 9">CIP 110307</strain>
    </source>
</reference>
<evidence type="ECO:0000256" key="1">
    <source>
        <dbReference type="ARBA" id="ARBA00004571"/>
    </source>
</evidence>
<dbReference type="EMBL" id="APQL01000012">
    <property type="protein sequence ID" value="ENW03234.1"/>
    <property type="molecule type" value="Genomic_DNA"/>
</dbReference>
<evidence type="ECO:0000313" key="8">
    <source>
        <dbReference type="EMBL" id="ENW03234.1"/>
    </source>
</evidence>
<dbReference type="GO" id="GO:0009279">
    <property type="term" value="C:cell outer membrane"/>
    <property type="evidence" value="ECO:0007669"/>
    <property type="project" value="UniProtKB-SubCell"/>
</dbReference>
<evidence type="ECO:0000256" key="4">
    <source>
        <dbReference type="ARBA" id="ARBA00022692"/>
    </source>
</evidence>
<keyword evidence="4" id="KW-0812">Transmembrane</keyword>
<dbReference type="AlphaFoldDB" id="N9FED1"/>
<comment type="subcellular location">
    <subcellularLocation>
        <location evidence="1">Cell outer membrane</location>
        <topology evidence="1">Multi-pass membrane protein</topology>
    </subcellularLocation>
</comment>
<keyword evidence="7" id="KW-0998">Cell outer membrane</keyword>
<dbReference type="STRING" id="262668.GCA_000931715_02157"/>
<dbReference type="Gene3D" id="2.40.160.60">
    <property type="entry name" value="Outer membrane protein transport protein (OMPP1/FadL/TodX)"/>
    <property type="match status" value="1"/>
</dbReference>
<dbReference type="HOGENOM" id="CLU_039022_1_0_6"/>
<evidence type="ECO:0000256" key="3">
    <source>
        <dbReference type="ARBA" id="ARBA00022452"/>
    </source>
</evidence>
<gene>
    <name evidence="8" type="ORF">F933_03267</name>
</gene>
<keyword evidence="6" id="KW-0472">Membrane</keyword>
<keyword evidence="5" id="KW-0732">Signal</keyword>
<name>N9FED1_9GAMM</name>
<dbReference type="InterPro" id="IPR005017">
    <property type="entry name" value="OMPP1/FadL/TodX"/>
</dbReference>
<dbReference type="Pfam" id="PF03349">
    <property type="entry name" value="Toluene_X"/>
    <property type="match status" value="1"/>
</dbReference>
<dbReference type="eggNOG" id="COG2067">
    <property type="taxonomic scope" value="Bacteria"/>
</dbReference>
<evidence type="ECO:0000313" key="9">
    <source>
        <dbReference type="Proteomes" id="UP000017670"/>
    </source>
</evidence>
<accession>N9FED1</accession>
<protein>
    <recommendedName>
        <fullName evidence="10">Transporter</fullName>
    </recommendedName>
</protein>
<dbReference type="PANTHER" id="PTHR35093:SF8">
    <property type="entry name" value="OUTER MEMBRANE PROTEIN NMB0088-RELATED"/>
    <property type="match status" value="1"/>
</dbReference>
<dbReference type="PANTHER" id="PTHR35093">
    <property type="entry name" value="OUTER MEMBRANE PROTEIN NMB0088-RELATED"/>
    <property type="match status" value="1"/>
</dbReference>
<keyword evidence="9" id="KW-1185">Reference proteome</keyword>
<comment type="caution">
    <text evidence="8">The sequence shown here is derived from an EMBL/GenBank/DDBJ whole genome shotgun (WGS) entry which is preliminary data.</text>
</comment>
<sequence>MEKSLGKDGAELLLIFSKIRQNQLKSLLSSKGVIKFGPCVLSAMVMALSTHTYASALDQSGQSILPFLESGNYFEANVFAVDASISGVVHDRPNLVRENQSRDTGDIGQNVQFYTAALKLQLTDQFSFGLLYDQPFAAKTAYPLRPNNSYSDNDFSQEGTSVDVESQDLSFIFGYSPYKNFQIYGGPVYQEVKGKASFRGMAYTEAFNGYEANFKEKGELGWLLGASYQIPEIALKAAVTYRSKIKYKFQVEESIFGEALQFVEPAKTTIETPQSVNIDFQTGVAEKTIAYMNLRWVNWKDFNIRPTQYNALTASYLDELTGGAYKQGVDLDSYQKDQYNAIIGIGHQLTDKWSFATDVGWDSGTGDPASTLGPMKGSWSFGVGTQFNPATNYFIAAGVKYYWLGDAKSEDGAYYLPIDGIKELAEQAAFKNNHAIAYGLKIGYRF</sequence>
<comment type="similarity">
    <text evidence="2">Belongs to the OmpP1/FadL family.</text>
</comment>
<evidence type="ECO:0008006" key="10">
    <source>
        <dbReference type="Google" id="ProtNLM"/>
    </source>
</evidence>
<proteinExistence type="inferred from homology"/>
<keyword evidence="3" id="KW-1134">Transmembrane beta strand</keyword>
<dbReference type="PATRIC" id="fig|1217648.3.peg.3180"/>